<organism evidence="1">
    <name type="scientific">Amphimedon queenslandica</name>
    <name type="common">Sponge</name>
    <dbReference type="NCBI Taxonomy" id="400682"/>
    <lineage>
        <taxon>Eukaryota</taxon>
        <taxon>Metazoa</taxon>
        <taxon>Porifera</taxon>
        <taxon>Demospongiae</taxon>
        <taxon>Heteroscleromorpha</taxon>
        <taxon>Haplosclerida</taxon>
        <taxon>Niphatidae</taxon>
        <taxon>Amphimedon</taxon>
    </lineage>
</organism>
<dbReference type="EnsemblMetazoa" id="Aqu2.1.31699_001">
    <property type="protein sequence ID" value="Aqu2.1.31699_001"/>
    <property type="gene ID" value="Aqu2.1.31699"/>
</dbReference>
<dbReference type="OrthoDB" id="10064381at2759"/>
<sequence length="151" mass="17612">MSSDVICSINKGYQFFTKWIDQILLNNPDFEHGGATQKKFLAWQTFDLLRIDVYGIRAFCKHFLDKHPRYYISPMHLSGSAVESLFGQFKYSSGGKLDAANYSIARATCMVKQVVADHHSGKVIETRNFKYPICHFRRKYITRRMLLKNNY</sequence>
<name>A0A1X7UVZ7_AMPQE</name>
<protein>
    <submittedName>
        <fullName evidence="1">Uncharacterized protein</fullName>
    </submittedName>
</protein>
<evidence type="ECO:0000313" key="1">
    <source>
        <dbReference type="EnsemblMetazoa" id="Aqu2.1.31699_001"/>
    </source>
</evidence>
<reference evidence="1" key="1">
    <citation type="submission" date="2017-05" db="UniProtKB">
        <authorList>
            <consortium name="EnsemblMetazoa"/>
        </authorList>
    </citation>
    <scope>IDENTIFICATION</scope>
</reference>
<proteinExistence type="predicted"/>
<dbReference type="AlphaFoldDB" id="A0A1X7UVZ7"/>
<dbReference type="InParanoid" id="A0A1X7UVZ7"/>
<accession>A0A1X7UVZ7</accession>